<keyword evidence="2" id="KW-1185">Reference proteome</keyword>
<evidence type="ECO:0000313" key="1">
    <source>
        <dbReference type="EMBL" id="MDR5897314.1"/>
    </source>
</evidence>
<accession>A0ABU1GZ38</accession>
<comment type="caution">
    <text evidence="1">The sequence shown here is derived from an EMBL/GenBank/DDBJ whole genome shotgun (WGS) entry which is preliminary data.</text>
</comment>
<dbReference type="RefSeq" id="WP_251595615.1">
    <property type="nucleotide sequence ID" value="NZ_JAMLJI010000006.1"/>
</dbReference>
<dbReference type="EMBL" id="JARWAO010000010">
    <property type="protein sequence ID" value="MDR5897314.1"/>
    <property type="molecule type" value="Genomic_DNA"/>
</dbReference>
<sequence length="674" mass="74674">MGIPAKFTTLATAIKNVMGEITTRLIKTEKGLETITTGEYPVRVASVEDLRARTPKIAGERVETSYHTYEGYGGGIYRHMPSDTTSEDNGGDTIVTAGGARYKREWANLDERDNVIMWGADPTGGKDTSAILQTMVDNDVMELHFPNGRFMVDAQVDLKQIGLSGNKFAYWGHDKNVAAVFAGPNLSHDDSRDDFSTGNFEEPENAETFGFHSSGFMFRDVHYARYLSFVGNGRKSTDACGLRAYGYVNHFEHCMFHGFYVAIGQLNCDSRVHRCAFTSLMYCAVSSGDSITTVTINQCEHQSCEKGYWFTGEVTGSGFIDNIWEECGAPFVSCRSSGSNRREGNWFEKRGGTDENGNPIPQFEVRMNQASQSEFSAGNSTRYNSADLNTVTKDDDEGHDGKLGGVSVDAGFVQVATSTGQRTNLHARSLDFVPDAWSEARAFKLTTRGNENGWSSLYLQPNGSLYVNPYYGGVYLSKVDRHTLSPAGLHWPRETVKDGEIGAWSAFEPAGYGAMRHKVPYRYTNPNATEDADGNVIDVETGEAAERYKEGSYTANMPIGVRWEGTFEKGKPTGKVAFFDESTSGNDSNGNPYVTLWSTHYQISDPFIIGVRCSNPDIEFERWSPSSSYSGSWGAYKICKGFYMFFRDKATKEPCLPTRDNADDTFEFIFMNGS</sequence>
<dbReference type="InterPro" id="IPR011050">
    <property type="entry name" value="Pectin_lyase_fold/virulence"/>
</dbReference>
<evidence type="ECO:0008006" key="3">
    <source>
        <dbReference type="Google" id="ProtNLM"/>
    </source>
</evidence>
<evidence type="ECO:0000313" key="2">
    <source>
        <dbReference type="Proteomes" id="UP001269375"/>
    </source>
</evidence>
<dbReference type="Proteomes" id="UP001269375">
    <property type="component" value="Unassembled WGS sequence"/>
</dbReference>
<protein>
    <recommendedName>
        <fullName evidence="3">Right-handed parallel beta-helix repeat-containing protein</fullName>
    </recommendedName>
</protein>
<reference evidence="1 2" key="1">
    <citation type="submission" date="2023-04" db="EMBL/GenBank/DDBJ databases">
        <title>A long-awaited taxogenomic arrangement of the family Halomonadaceae.</title>
        <authorList>
            <person name="De La Haba R."/>
            <person name="Chuvochina M."/>
            <person name="Wittouck S."/>
            <person name="Arahal D.R."/>
            <person name="Sanchez-Porro C."/>
            <person name="Hugenholtz P."/>
            <person name="Ventosa A."/>
        </authorList>
    </citation>
    <scope>NUCLEOTIDE SEQUENCE [LARGE SCALE GENOMIC DNA]</scope>
    <source>
        <strain evidence="1 2">DSM 22428</strain>
    </source>
</reference>
<proteinExistence type="predicted"/>
<dbReference type="SUPFAM" id="SSF51126">
    <property type="entry name" value="Pectin lyase-like"/>
    <property type="match status" value="1"/>
</dbReference>
<name>A0ABU1GZ38_9GAMM</name>
<gene>
    <name evidence="1" type="ORF">QC825_14680</name>
</gene>
<organism evidence="1 2">
    <name type="scientific">Larsenimonas suaedae</name>
    <dbReference type="NCBI Taxonomy" id="1851019"/>
    <lineage>
        <taxon>Bacteria</taxon>
        <taxon>Pseudomonadati</taxon>
        <taxon>Pseudomonadota</taxon>
        <taxon>Gammaproteobacteria</taxon>
        <taxon>Oceanospirillales</taxon>
        <taxon>Halomonadaceae</taxon>
        <taxon>Larsenimonas</taxon>
    </lineage>
</organism>